<protein>
    <submittedName>
        <fullName evidence="4">ATP-binding cassette domain-containing protein</fullName>
    </submittedName>
</protein>
<keyword evidence="2 4" id="KW-0067">ATP-binding</keyword>
<dbReference type="InterPro" id="IPR003593">
    <property type="entry name" value="AAA+_ATPase"/>
</dbReference>
<dbReference type="InterPro" id="IPR003439">
    <property type="entry name" value="ABC_transporter-like_ATP-bd"/>
</dbReference>
<dbReference type="Pfam" id="PF00005">
    <property type="entry name" value="ABC_tran"/>
    <property type="match status" value="1"/>
</dbReference>
<dbReference type="GO" id="GO:0005524">
    <property type="term" value="F:ATP binding"/>
    <property type="evidence" value="ECO:0007669"/>
    <property type="project" value="UniProtKB-KW"/>
</dbReference>
<dbReference type="EMBL" id="CP078076">
    <property type="protein sequence ID" value="UPL10474.1"/>
    <property type="molecule type" value="Genomic_DNA"/>
</dbReference>
<dbReference type="CDD" id="cd03214">
    <property type="entry name" value="ABC_Iron-Siderophores_B12_Hemin"/>
    <property type="match status" value="1"/>
</dbReference>
<name>A0ABY4ICI4_9MICO</name>
<keyword evidence="1" id="KW-0547">Nucleotide-binding</keyword>
<dbReference type="InterPro" id="IPR017871">
    <property type="entry name" value="ABC_transporter-like_CS"/>
</dbReference>
<gene>
    <name evidence="4" type="ORF">KV394_04865</name>
</gene>
<dbReference type="InterPro" id="IPR027417">
    <property type="entry name" value="P-loop_NTPase"/>
</dbReference>
<dbReference type="SMART" id="SM00382">
    <property type="entry name" value="AAA"/>
    <property type="match status" value="1"/>
</dbReference>
<dbReference type="RefSeq" id="WP_136045937.1">
    <property type="nucleotide sequence ID" value="NZ_CP078076.1"/>
</dbReference>
<keyword evidence="5" id="KW-1185">Reference proteome</keyword>
<feature type="domain" description="ABC transporter" evidence="3">
    <location>
        <begin position="9"/>
        <end position="245"/>
    </location>
</feature>
<dbReference type="PROSITE" id="PS50893">
    <property type="entry name" value="ABC_TRANSPORTER_2"/>
    <property type="match status" value="1"/>
</dbReference>
<dbReference type="PANTHER" id="PTHR42794">
    <property type="entry name" value="HEMIN IMPORT ATP-BINDING PROTEIN HMUV"/>
    <property type="match status" value="1"/>
</dbReference>
<proteinExistence type="predicted"/>
<sequence>MTAHDGSGLDARRIRFDHGDRVIIDGMHITAPGGSVTALLGPNGSGKSTLLRLIAGTLRGEVESLELDGVSLTEMQRRARAQRVALVEQEWSAAEGMTGRDIVGLGLLPHRGWLSFEGGEADADATDAAMSRAGAREFADRDAATLSGGERQRVNLARALAQRPALLLCDEPTNHLDIRAQLDALVLLRTLARDGMTVLAALHDLNHAAAFADHVVVVADGHVQAAGSPQDVLTRELIARVWHVEAEVLSRPDSDRPLIVFDAAMTPALGR</sequence>
<evidence type="ECO:0000259" key="3">
    <source>
        <dbReference type="PROSITE" id="PS50893"/>
    </source>
</evidence>
<dbReference type="SUPFAM" id="SSF52540">
    <property type="entry name" value="P-loop containing nucleoside triphosphate hydrolases"/>
    <property type="match status" value="1"/>
</dbReference>
<dbReference type="Gene3D" id="3.40.50.300">
    <property type="entry name" value="P-loop containing nucleotide triphosphate hydrolases"/>
    <property type="match status" value="1"/>
</dbReference>
<accession>A0ABY4ICI4</accession>
<evidence type="ECO:0000256" key="2">
    <source>
        <dbReference type="ARBA" id="ARBA00022840"/>
    </source>
</evidence>
<evidence type="ECO:0000313" key="4">
    <source>
        <dbReference type="EMBL" id="UPL10474.1"/>
    </source>
</evidence>
<evidence type="ECO:0000313" key="5">
    <source>
        <dbReference type="Proteomes" id="UP000831467"/>
    </source>
</evidence>
<evidence type="ECO:0000256" key="1">
    <source>
        <dbReference type="ARBA" id="ARBA00022741"/>
    </source>
</evidence>
<dbReference type="PANTHER" id="PTHR42794:SF2">
    <property type="entry name" value="ABC TRANSPORTER ATP-BINDING PROTEIN"/>
    <property type="match status" value="1"/>
</dbReference>
<reference evidence="4 5" key="1">
    <citation type="submission" date="2021-06" db="EMBL/GenBank/DDBJ databases">
        <title>Genome-based taxonomic framework of Microbacterium strains isolated from marine environment, the description of four new species and reclassification of four preexisting species.</title>
        <authorList>
            <person name="Lee S.D."/>
            <person name="Kim S.-M."/>
            <person name="Byeon Y.-S."/>
            <person name="Yang H.L."/>
            <person name="Kim I.S."/>
        </authorList>
    </citation>
    <scope>NUCLEOTIDE SEQUENCE [LARGE SCALE GENOMIC DNA]</scope>
    <source>
        <strain evidence="4 5">SSW1-51</strain>
    </source>
</reference>
<organism evidence="4 5">
    <name type="scientific">Microbacterium sufflavum</name>
    <dbReference type="NCBI Taxonomy" id="2851649"/>
    <lineage>
        <taxon>Bacteria</taxon>
        <taxon>Bacillati</taxon>
        <taxon>Actinomycetota</taxon>
        <taxon>Actinomycetes</taxon>
        <taxon>Micrococcales</taxon>
        <taxon>Microbacteriaceae</taxon>
        <taxon>Microbacterium</taxon>
    </lineage>
</organism>
<dbReference type="PROSITE" id="PS00211">
    <property type="entry name" value="ABC_TRANSPORTER_1"/>
    <property type="match status" value="1"/>
</dbReference>
<dbReference type="Proteomes" id="UP000831467">
    <property type="component" value="Chromosome"/>
</dbReference>